<accession>A0A918F6B5</accession>
<keyword evidence="2" id="KW-1185">Reference proteome</keyword>
<sequence length="474" mass="52585">MGEANRMSRLGSDERNLARLVPVLGLNRVPQEMTGWHKSVVVDDLCTITVICSGNGQLAPHGIDGDVIFGLTTLYVLQGKPDDGYIVASVAELCSVMGIKTNGRVYERLLESITRLKHVSFEVLESWASRKKDGKISWKSLLFSVVNSIEKCDSDLDRSDVIGMFRPSTILRVGLGKELTDSIKAGHVRAIDLEFYSKLEQPLSRLLYRTLEEIKYANDISTKYSVPVEVWGQHLGMRSIVRDINGDVETKKIEGSKAVVPVTEIISPSRIRRSLDAAHAELISKCYLKQVDYVGRGHSQIIYYEFGTPQVPVDLELVALLTQRGMSPKMAEQHARNYGPKRVNRAAEVFDARKAAGYVVRNAGGLLTDILVDPEKYVSLDSAAPVKSDSVHSVRQVKPVIDVQLAEPTVEEKRKTNTFVVDGWAKRKWLVGQQHQNLLDLVKRGQLDHAKLASLGLADVVAVQKFVMEALASN</sequence>
<evidence type="ECO:0000313" key="1">
    <source>
        <dbReference type="EMBL" id="GGR12704.1"/>
    </source>
</evidence>
<comment type="caution">
    <text evidence="1">The sequence shown here is derived from an EMBL/GenBank/DDBJ whole genome shotgun (WGS) entry which is preliminary data.</text>
</comment>
<dbReference type="AlphaFoldDB" id="A0A918F6B5"/>
<organism evidence="1 2">
    <name type="scientific">Deinococcus ruber</name>
    <dbReference type="NCBI Taxonomy" id="1848197"/>
    <lineage>
        <taxon>Bacteria</taxon>
        <taxon>Thermotogati</taxon>
        <taxon>Deinococcota</taxon>
        <taxon>Deinococci</taxon>
        <taxon>Deinococcales</taxon>
        <taxon>Deinococcaceae</taxon>
        <taxon>Deinococcus</taxon>
    </lineage>
</organism>
<reference evidence="1" key="1">
    <citation type="journal article" date="2014" name="Int. J. Syst. Evol. Microbiol.">
        <title>Complete genome sequence of Corynebacterium casei LMG S-19264T (=DSM 44701T), isolated from a smear-ripened cheese.</title>
        <authorList>
            <consortium name="US DOE Joint Genome Institute (JGI-PGF)"/>
            <person name="Walter F."/>
            <person name="Albersmeier A."/>
            <person name="Kalinowski J."/>
            <person name="Ruckert C."/>
        </authorList>
    </citation>
    <scope>NUCLEOTIDE SEQUENCE</scope>
    <source>
        <strain evidence="1">JCM 31311</strain>
    </source>
</reference>
<reference evidence="1" key="2">
    <citation type="submission" date="2020-09" db="EMBL/GenBank/DDBJ databases">
        <authorList>
            <person name="Sun Q."/>
            <person name="Ohkuma M."/>
        </authorList>
    </citation>
    <scope>NUCLEOTIDE SEQUENCE</scope>
    <source>
        <strain evidence="1">JCM 31311</strain>
    </source>
</reference>
<dbReference type="RefSeq" id="WP_189091048.1">
    <property type="nucleotide sequence ID" value="NZ_BMQL01000015.1"/>
</dbReference>
<evidence type="ECO:0000313" key="2">
    <source>
        <dbReference type="Proteomes" id="UP000603865"/>
    </source>
</evidence>
<dbReference type="EMBL" id="BMQL01000015">
    <property type="protein sequence ID" value="GGR12704.1"/>
    <property type="molecule type" value="Genomic_DNA"/>
</dbReference>
<protein>
    <submittedName>
        <fullName evidence="1">Uncharacterized protein</fullName>
    </submittedName>
</protein>
<proteinExistence type="predicted"/>
<dbReference type="InterPro" id="IPR018777">
    <property type="entry name" value="Replication_initiator_prot_A"/>
</dbReference>
<gene>
    <name evidence="1" type="ORF">GCM10008957_27030</name>
</gene>
<name>A0A918F6B5_9DEIO</name>
<dbReference type="Pfam" id="PF10134">
    <property type="entry name" value="RPA"/>
    <property type="match status" value="1"/>
</dbReference>
<dbReference type="Proteomes" id="UP000603865">
    <property type="component" value="Unassembled WGS sequence"/>
</dbReference>